<dbReference type="SMART" id="SM00345">
    <property type="entry name" value="HTH_GNTR"/>
    <property type="match status" value="1"/>
</dbReference>
<dbReference type="PANTHER" id="PTHR44846">
    <property type="entry name" value="MANNOSYL-D-GLYCERATE TRANSPORT/METABOLISM SYSTEM REPRESSOR MNGR-RELATED"/>
    <property type="match status" value="1"/>
</dbReference>
<dbReference type="AlphaFoldDB" id="A0A1C4Z4K4"/>
<dbReference type="InterPro" id="IPR050679">
    <property type="entry name" value="Bact_HTH_transcr_reg"/>
</dbReference>
<dbReference type="Proteomes" id="UP000198228">
    <property type="component" value="Chromosome I"/>
</dbReference>
<dbReference type="InterPro" id="IPR000524">
    <property type="entry name" value="Tscrpt_reg_HTH_GntR"/>
</dbReference>
<evidence type="ECO:0000256" key="2">
    <source>
        <dbReference type="ARBA" id="ARBA00023125"/>
    </source>
</evidence>
<dbReference type="InterPro" id="IPR011663">
    <property type="entry name" value="UTRA"/>
</dbReference>
<keyword evidence="1" id="KW-0805">Transcription regulation</keyword>
<sequence>MPTPPAYLKIAADLRAAIMSDDLPAGAKLPSETALMRQYGISRTVAKWAIAVLKGEGIVEGRAGSGVYVRDTRRLVRHALGRDVRAGKGPTSPFARDAARAGQPGTWEHDSRHDQADERIAARLGVEPGAPVMRTAYRFLAGGEPIQLSTSYEPLAITQGTPVEWPEDGAAVGVVARMDAIGVRVDEVVERVSLRAAAAGEVEALQLPARTFVHTIERTYLASSVPVETADIVLPGGRYDLVYRIPID</sequence>
<dbReference type="PRINTS" id="PR00035">
    <property type="entry name" value="HTHGNTR"/>
</dbReference>
<dbReference type="GO" id="GO:0045892">
    <property type="term" value="P:negative regulation of DNA-templated transcription"/>
    <property type="evidence" value="ECO:0007669"/>
    <property type="project" value="TreeGrafter"/>
</dbReference>
<dbReference type="GO" id="GO:0003677">
    <property type="term" value="F:DNA binding"/>
    <property type="evidence" value="ECO:0007669"/>
    <property type="project" value="UniProtKB-KW"/>
</dbReference>
<evidence type="ECO:0000313" key="6">
    <source>
        <dbReference type="EMBL" id="SCF27836.1"/>
    </source>
</evidence>
<dbReference type="Gene3D" id="3.40.1410.10">
    <property type="entry name" value="Chorismate lyase-like"/>
    <property type="match status" value="1"/>
</dbReference>
<evidence type="ECO:0000259" key="5">
    <source>
        <dbReference type="PROSITE" id="PS50949"/>
    </source>
</evidence>
<dbReference type="Pfam" id="PF00392">
    <property type="entry name" value="GntR"/>
    <property type="match status" value="1"/>
</dbReference>
<dbReference type="SMART" id="SM00866">
    <property type="entry name" value="UTRA"/>
    <property type="match status" value="1"/>
</dbReference>
<dbReference type="RefSeq" id="WP_088962507.1">
    <property type="nucleotide sequence ID" value="NZ_LT607410.1"/>
</dbReference>
<dbReference type="InterPro" id="IPR028978">
    <property type="entry name" value="Chorismate_lyase_/UTRA_dom_sf"/>
</dbReference>
<evidence type="ECO:0000313" key="7">
    <source>
        <dbReference type="Proteomes" id="UP000198228"/>
    </source>
</evidence>
<dbReference type="SUPFAM" id="SSF64288">
    <property type="entry name" value="Chorismate lyase-like"/>
    <property type="match status" value="1"/>
</dbReference>
<keyword evidence="3" id="KW-0804">Transcription</keyword>
<protein>
    <submittedName>
        <fullName evidence="6">GntR family transcriptional regulator</fullName>
    </submittedName>
</protein>
<organism evidence="6 7">
    <name type="scientific">Micromonospora purpureochromogenes</name>
    <dbReference type="NCBI Taxonomy" id="47872"/>
    <lineage>
        <taxon>Bacteria</taxon>
        <taxon>Bacillati</taxon>
        <taxon>Actinomycetota</taxon>
        <taxon>Actinomycetes</taxon>
        <taxon>Micromonosporales</taxon>
        <taxon>Micromonosporaceae</taxon>
        <taxon>Micromonospora</taxon>
    </lineage>
</organism>
<keyword evidence="2" id="KW-0238">DNA-binding</keyword>
<dbReference type="EMBL" id="LT607410">
    <property type="protein sequence ID" value="SCF27836.1"/>
    <property type="molecule type" value="Genomic_DNA"/>
</dbReference>
<dbReference type="InterPro" id="IPR036390">
    <property type="entry name" value="WH_DNA-bd_sf"/>
</dbReference>
<proteinExistence type="predicted"/>
<evidence type="ECO:0000256" key="3">
    <source>
        <dbReference type="ARBA" id="ARBA00023163"/>
    </source>
</evidence>
<evidence type="ECO:0000256" key="4">
    <source>
        <dbReference type="SAM" id="MobiDB-lite"/>
    </source>
</evidence>
<dbReference type="PANTHER" id="PTHR44846:SF17">
    <property type="entry name" value="GNTR-FAMILY TRANSCRIPTIONAL REGULATOR"/>
    <property type="match status" value="1"/>
</dbReference>
<dbReference type="SUPFAM" id="SSF46785">
    <property type="entry name" value="Winged helix' DNA-binding domain"/>
    <property type="match status" value="1"/>
</dbReference>
<dbReference type="InterPro" id="IPR036388">
    <property type="entry name" value="WH-like_DNA-bd_sf"/>
</dbReference>
<gene>
    <name evidence="6" type="ORF">GA0074696_4024</name>
</gene>
<dbReference type="PROSITE" id="PS50949">
    <property type="entry name" value="HTH_GNTR"/>
    <property type="match status" value="1"/>
</dbReference>
<feature type="region of interest" description="Disordered" evidence="4">
    <location>
        <begin position="86"/>
        <end position="113"/>
    </location>
</feature>
<evidence type="ECO:0000256" key="1">
    <source>
        <dbReference type="ARBA" id="ARBA00023015"/>
    </source>
</evidence>
<name>A0A1C4Z4K4_9ACTN</name>
<feature type="domain" description="HTH gntR-type" evidence="5">
    <location>
        <begin position="4"/>
        <end position="72"/>
    </location>
</feature>
<accession>A0A1C4Z4K4</accession>
<reference evidence="6 7" key="1">
    <citation type="submission" date="2016-06" db="EMBL/GenBank/DDBJ databases">
        <authorList>
            <person name="Kjaerup R.B."/>
            <person name="Dalgaard T.S."/>
            <person name="Juul-Madsen H.R."/>
        </authorList>
    </citation>
    <scope>NUCLEOTIDE SEQUENCE [LARGE SCALE GENOMIC DNA]</scope>
    <source>
        <strain evidence="6 7">DSM 43821</strain>
    </source>
</reference>
<dbReference type="Pfam" id="PF07702">
    <property type="entry name" value="UTRA"/>
    <property type="match status" value="1"/>
</dbReference>
<dbReference type="GO" id="GO:0003700">
    <property type="term" value="F:DNA-binding transcription factor activity"/>
    <property type="evidence" value="ECO:0007669"/>
    <property type="project" value="InterPro"/>
</dbReference>
<dbReference type="CDD" id="cd07377">
    <property type="entry name" value="WHTH_GntR"/>
    <property type="match status" value="1"/>
</dbReference>
<dbReference type="Gene3D" id="1.10.10.10">
    <property type="entry name" value="Winged helix-like DNA-binding domain superfamily/Winged helix DNA-binding domain"/>
    <property type="match status" value="1"/>
</dbReference>